<proteinExistence type="inferred from homology"/>
<evidence type="ECO:0000256" key="4">
    <source>
        <dbReference type="ARBA" id="ARBA00022729"/>
    </source>
</evidence>
<gene>
    <name evidence="8" type="ORF">V7x_35430</name>
</gene>
<dbReference type="InterPro" id="IPR013780">
    <property type="entry name" value="Glyco_hydro_b"/>
</dbReference>
<evidence type="ECO:0000259" key="7">
    <source>
        <dbReference type="SMART" id="SM00813"/>
    </source>
</evidence>
<evidence type="ECO:0000256" key="1">
    <source>
        <dbReference type="ARBA" id="ARBA00001462"/>
    </source>
</evidence>
<dbReference type="Gene3D" id="2.60.40.1180">
    <property type="entry name" value="Golgi alpha-mannosidase II"/>
    <property type="match status" value="1"/>
</dbReference>
<dbReference type="GO" id="GO:0046556">
    <property type="term" value="F:alpha-L-arabinofuranosidase activity"/>
    <property type="evidence" value="ECO:0007669"/>
    <property type="project" value="UniProtKB-EC"/>
</dbReference>
<dbReference type="InterPro" id="IPR051563">
    <property type="entry name" value="Glycosyl_Hydrolase_51"/>
</dbReference>
<keyword evidence="8" id="KW-0326">Glycosidase</keyword>
<evidence type="ECO:0000256" key="5">
    <source>
        <dbReference type="ARBA" id="ARBA00022801"/>
    </source>
</evidence>
<comment type="caution">
    <text evidence="8">The sequence shown here is derived from an EMBL/GenBank/DDBJ whole genome shotgun (WGS) entry which is preliminary data.</text>
</comment>
<sequence precursor="true">MVAFLGILCCIAGIASAQTQIKVRIHADQPTVEISPHLYGLFFEDINDAADGGLYAELIQNRSFEYFSLKDTHPRTEFHPLYAWQIASSPKNRDRFVDATMQVHDESPLNSNNTHYVSVTADQPGTFGIQNLGFDGIRIDRSAKYDVSLYARVDDWRGDTPLTVRLLSPDGDVCGEVELPKPGSTWQKLDGVLTANETRDDARLQITTNGRGTLDLDMVSLFPQQTFNGRKNGLRKDLVEALRDLNPQFLRFPGGCITHGWGLDNRYRWKDSVGDVAQRKPNWNLWGYHQTYGLGYFEYFQLCEDLDMAPLPVVPIGVGCGFRCTEFVPMDELGPHVQDALDLIEFANGPVDSTWGSVRAEMGHPEPFGLEFVCLGNEEHDTPDMRQRFPVFAEAIRKVYPEIKIIGTSGLGTGIPIYDLMTKEKVYSSDEHYYMNPRWFFDNVNRFDSFDRDKPLIFVGEYAAHDTDRKNTLYSALSEAAFLTGIERNADLVDMTCYAPLFGRKGHMQWRPDMIYFDDRNVVRTTNYYVQQLFSRNKGDVYLANSIDVVAKSSEPLFDGHVGIGTWNTAIELAEAAINGRPLDLADWKSTSGEFDYTGGRLRQTDLQATPALAISHESFSGEKIVFTARVRKTGGKEGFLLRFASDANGNGGYWWNVGGWNNQQHGIESFDGDQSSTIAKVDGGIESDQWYNLKIEMNGDTLRCFINGDLKQQVQLGSLDVSISSTYDRDSGEIILKLVNPTAAEVDAQIEFSGVQAMASTASMVTLAGTKDAVNTFESPETVKPVASKIAAGTEFQHTIPPYAVQAIRIKSERTN</sequence>
<protein>
    <recommendedName>
        <fullName evidence="3">non-reducing end alpha-L-arabinofuranosidase</fullName>
        <ecNumber evidence="3">3.2.1.55</ecNumber>
    </recommendedName>
</protein>
<feature type="signal peptide" evidence="6">
    <location>
        <begin position="1"/>
        <end position="17"/>
    </location>
</feature>
<dbReference type="AlphaFoldDB" id="A0A5C6FN95"/>
<dbReference type="Pfam" id="PF22848">
    <property type="entry name" value="ASD1_dom"/>
    <property type="match status" value="1"/>
</dbReference>
<evidence type="ECO:0000256" key="6">
    <source>
        <dbReference type="SAM" id="SignalP"/>
    </source>
</evidence>
<reference evidence="8 9" key="1">
    <citation type="submission" date="2019-02" db="EMBL/GenBank/DDBJ databases">
        <title>Deep-cultivation of Planctomycetes and their phenomic and genomic characterization uncovers novel biology.</title>
        <authorList>
            <person name="Wiegand S."/>
            <person name="Jogler M."/>
            <person name="Boedeker C."/>
            <person name="Pinto D."/>
            <person name="Vollmers J."/>
            <person name="Rivas-Marin E."/>
            <person name="Kohn T."/>
            <person name="Peeters S.H."/>
            <person name="Heuer A."/>
            <person name="Rast P."/>
            <person name="Oberbeckmann S."/>
            <person name="Bunk B."/>
            <person name="Jeske O."/>
            <person name="Meyerdierks A."/>
            <person name="Storesund J.E."/>
            <person name="Kallscheuer N."/>
            <person name="Luecker S."/>
            <person name="Lage O.M."/>
            <person name="Pohl T."/>
            <person name="Merkel B.J."/>
            <person name="Hornburger P."/>
            <person name="Mueller R.-W."/>
            <person name="Bruemmer F."/>
            <person name="Labrenz M."/>
            <person name="Spormann A.M."/>
            <person name="Op Den Camp H."/>
            <person name="Overmann J."/>
            <person name="Amann R."/>
            <person name="Jetten M.S.M."/>
            <person name="Mascher T."/>
            <person name="Medema M.H."/>
            <person name="Devos D.P."/>
            <person name="Kaster A.-K."/>
            <person name="Ovreas L."/>
            <person name="Rohde M."/>
            <person name="Galperin M.Y."/>
            <person name="Jogler C."/>
        </authorList>
    </citation>
    <scope>NUCLEOTIDE SEQUENCE [LARGE SCALE GENOMIC DNA]</scope>
    <source>
        <strain evidence="8 9">V7</strain>
    </source>
</reference>
<evidence type="ECO:0000256" key="2">
    <source>
        <dbReference type="ARBA" id="ARBA00007186"/>
    </source>
</evidence>
<dbReference type="PANTHER" id="PTHR31776">
    <property type="entry name" value="ALPHA-L-ARABINOFURANOSIDASE 1"/>
    <property type="match status" value="1"/>
</dbReference>
<keyword evidence="5 8" id="KW-0378">Hydrolase</keyword>
<dbReference type="Gene3D" id="2.60.120.260">
    <property type="entry name" value="Galactose-binding domain-like"/>
    <property type="match status" value="1"/>
</dbReference>
<dbReference type="InterPro" id="IPR013320">
    <property type="entry name" value="ConA-like_dom_sf"/>
</dbReference>
<comment type="similarity">
    <text evidence="2">Belongs to the glycosyl hydrolase 51 family.</text>
</comment>
<evidence type="ECO:0000313" key="8">
    <source>
        <dbReference type="EMBL" id="TWU61853.1"/>
    </source>
</evidence>
<dbReference type="SUPFAM" id="SSF51445">
    <property type="entry name" value="(Trans)glycosidases"/>
    <property type="match status" value="1"/>
</dbReference>
<name>A0A5C6FN95_9PLAN</name>
<feature type="chain" id="PRO_5022968452" description="non-reducing end alpha-L-arabinofuranosidase" evidence="6">
    <location>
        <begin position="18"/>
        <end position="817"/>
    </location>
</feature>
<dbReference type="SMART" id="SM00813">
    <property type="entry name" value="Alpha-L-AF_C"/>
    <property type="match status" value="1"/>
</dbReference>
<dbReference type="InterPro" id="IPR017853">
    <property type="entry name" value="GH"/>
</dbReference>
<dbReference type="EC" id="3.2.1.55" evidence="3"/>
<evidence type="ECO:0000256" key="3">
    <source>
        <dbReference type="ARBA" id="ARBA00012670"/>
    </source>
</evidence>
<dbReference type="SUPFAM" id="SSF49899">
    <property type="entry name" value="Concanavalin A-like lectins/glucanases"/>
    <property type="match status" value="1"/>
</dbReference>
<dbReference type="PANTHER" id="PTHR31776:SF26">
    <property type="entry name" value="SECRETED ARABINOSIDASE"/>
    <property type="match status" value="1"/>
</dbReference>
<feature type="domain" description="Alpha-L-arabinofuranosidase C-terminal" evidence="7">
    <location>
        <begin position="460"/>
        <end position="805"/>
    </location>
</feature>
<dbReference type="InterPro" id="IPR055235">
    <property type="entry name" value="ASD1_cat"/>
</dbReference>
<dbReference type="InterPro" id="IPR010720">
    <property type="entry name" value="Alpha-L-AF_C"/>
</dbReference>
<dbReference type="GO" id="GO:0046373">
    <property type="term" value="P:L-arabinose metabolic process"/>
    <property type="evidence" value="ECO:0007669"/>
    <property type="project" value="InterPro"/>
</dbReference>
<dbReference type="Proteomes" id="UP000316476">
    <property type="component" value="Unassembled WGS sequence"/>
</dbReference>
<dbReference type="Gene3D" id="3.20.20.80">
    <property type="entry name" value="Glycosidases"/>
    <property type="match status" value="1"/>
</dbReference>
<evidence type="ECO:0000313" key="9">
    <source>
        <dbReference type="Proteomes" id="UP000316476"/>
    </source>
</evidence>
<dbReference type="Pfam" id="PF06964">
    <property type="entry name" value="Alpha-L-AF_C"/>
    <property type="match status" value="1"/>
</dbReference>
<accession>A0A5C6FN95</accession>
<dbReference type="SUPFAM" id="SSF51011">
    <property type="entry name" value="Glycosyl hydrolase domain"/>
    <property type="match status" value="1"/>
</dbReference>
<keyword evidence="4 6" id="KW-0732">Signal</keyword>
<dbReference type="EMBL" id="SJPZ01000002">
    <property type="protein sequence ID" value="TWU61853.1"/>
    <property type="molecule type" value="Genomic_DNA"/>
</dbReference>
<organism evidence="8 9">
    <name type="scientific">Crateriforma conspicua</name>
    <dbReference type="NCBI Taxonomy" id="2527996"/>
    <lineage>
        <taxon>Bacteria</taxon>
        <taxon>Pseudomonadati</taxon>
        <taxon>Planctomycetota</taxon>
        <taxon>Planctomycetia</taxon>
        <taxon>Planctomycetales</taxon>
        <taxon>Planctomycetaceae</taxon>
        <taxon>Crateriforma</taxon>
    </lineage>
</organism>
<comment type="catalytic activity">
    <reaction evidence="1">
        <text>Hydrolysis of terminal non-reducing alpha-L-arabinofuranoside residues in alpha-L-arabinosides.</text>
        <dbReference type="EC" id="3.2.1.55"/>
    </reaction>
</comment>